<name>A0A5C6VK30_9BURK</name>
<dbReference type="CDD" id="cd06581">
    <property type="entry name" value="TM_PBP1_LivM_like"/>
    <property type="match status" value="1"/>
</dbReference>
<dbReference type="InterPro" id="IPR052157">
    <property type="entry name" value="BCAA_transport_permease"/>
</dbReference>
<keyword evidence="4 9" id="KW-0812">Transmembrane</keyword>
<evidence type="ECO:0000256" key="6">
    <source>
        <dbReference type="ARBA" id="ARBA00022989"/>
    </source>
</evidence>
<dbReference type="EMBL" id="VOQS01000003">
    <property type="protein sequence ID" value="TXC83558.1"/>
    <property type="molecule type" value="Genomic_DNA"/>
</dbReference>
<evidence type="ECO:0000256" key="9">
    <source>
        <dbReference type="SAM" id="Phobius"/>
    </source>
</evidence>
<comment type="similarity">
    <text evidence="8">Belongs to the binding-protein-dependent transport system permease family. LivHM subfamily.</text>
</comment>
<accession>A0A5C6VK30</accession>
<evidence type="ECO:0000256" key="4">
    <source>
        <dbReference type="ARBA" id="ARBA00022692"/>
    </source>
</evidence>
<evidence type="ECO:0000256" key="3">
    <source>
        <dbReference type="ARBA" id="ARBA00022475"/>
    </source>
</evidence>
<dbReference type="Proteomes" id="UP001481677">
    <property type="component" value="Unassembled WGS sequence"/>
</dbReference>
<dbReference type="InterPro" id="IPR043428">
    <property type="entry name" value="LivM-like"/>
</dbReference>
<feature type="transmembrane region" description="Helical" evidence="9">
    <location>
        <begin position="43"/>
        <end position="60"/>
    </location>
</feature>
<feature type="transmembrane region" description="Helical" evidence="9">
    <location>
        <begin position="100"/>
        <end position="119"/>
    </location>
</feature>
<feature type="transmembrane region" description="Helical" evidence="9">
    <location>
        <begin position="349"/>
        <end position="366"/>
    </location>
</feature>
<comment type="subcellular location">
    <subcellularLocation>
        <location evidence="1">Cell membrane</location>
        <topology evidence="1">Multi-pass membrane protein</topology>
    </subcellularLocation>
</comment>
<keyword evidence="5" id="KW-0029">Amino-acid transport</keyword>
<dbReference type="InterPro" id="IPR001851">
    <property type="entry name" value="ABC_transp_permease"/>
</dbReference>
<evidence type="ECO:0000256" key="8">
    <source>
        <dbReference type="ARBA" id="ARBA00037998"/>
    </source>
</evidence>
<reference evidence="11" key="2">
    <citation type="submission" date="2019-08" db="EMBL/GenBank/DDBJ databases">
        <authorList>
            <person name="Im W.-T."/>
        </authorList>
    </citation>
    <scope>NUCLEOTIDE SEQUENCE</scope>
    <source>
        <strain evidence="11">NF 2-5-3</strain>
    </source>
</reference>
<dbReference type="GO" id="GO:0015658">
    <property type="term" value="F:branched-chain amino acid transmembrane transporter activity"/>
    <property type="evidence" value="ECO:0007669"/>
    <property type="project" value="InterPro"/>
</dbReference>
<dbReference type="GO" id="GO:0005886">
    <property type="term" value="C:plasma membrane"/>
    <property type="evidence" value="ECO:0007669"/>
    <property type="project" value="UniProtKB-SubCell"/>
</dbReference>
<feature type="transmembrane region" description="Helical" evidence="9">
    <location>
        <begin position="185"/>
        <end position="207"/>
    </location>
</feature>
<keyword evidence="6 9" id="KW-1133">Transmembrane helix</keyword>
<dbReference type="Pfam" id="PF02653">
    <property type="entry name" value="BPD_transp_2"/>
    <property type="match status" value="2"/>
</dbReference>
<proteinExistence type="inferred from homology"/>
<dbReference type="GO" id="GO:0006865">
    <property type="term" value="P:amino acid transport"/>
    <property type="evidence" value="ECO:0007669"/>
    <property type="project" value="UniProtKB-KW"/>
</dbReference>
<protein>
    <submittedName>
        <fullName evidence="11">ABC transporter permease</fullName>
    </submittedName>
</protein>
<feature type="transmembrane region" description="Helical" evidence="9">
    <location>
        <begin position="401"/>
        <end position="420"/>
    </location>
</feature>
<evidence type="ECO:0000313" key="10">
    <source>
        <dbReference type="EMBL" id="MEM5342280.1"/>
    </source>
</evidence>
<evidence type="ECO:0000313" key="12">
    <source>
        <dbReference type="Proteomes" id="UP000321776"/>
    </source>
</evidence>
<feature type="transmembrane region" description="Helical" evidence="9">
    <location>
        <begin position="66"/>
        <end position="88"/>
    </location>
</feature>
<feature type="transmembrane region" description="Helical" evidence="9">
    <location>
        <begin position="227"/>
        <end position="250"/>
    </location>
</feature>
<evidence type="ECO:0000313" key="11">
    <source>
        <dbReference type="EMBL" id="TXC83558.1"/>
    </source>
</evidence>
<comment type="caution">
    <text evidence="11">The sequence shown here is derived from an EMBL/GenBank/DDBJ whole genome shotgun (WGS) entry which is preliminary data.</text>
</comment>
<dbReference type="PANTHER" id="PTHR11795:SF442">
    <property type="entry name" value="ABC TRANSPORTER ATP-BINDING PROTEIN"/>
    <property type="match status" value="1"/>
</dbReference>
<dbReference type="CDD" id="cd06582">
    <property type="entry name" value="TM_PBP1_LivH_like"/>
    <property type="match status" value="1"/>
</dbReference>
<dbReference type="EMBL" id="JAZHGA010000015">
    <property type="protein sequence ID" value="MEM5342280.1"/>
    <property type="molecule type" value="Genomic_DNA"/>
</dbReference>
<evidence type="ECO:0000256" key="7">
    <source>
        <dbReference type="ARBA" id="ARBA00023136"/>
    </source>
</evidence>
<dbReference type="RefSeq" id="WP_147235872.1">
    <property type="nucleotide sequence ID" value="NZ_JAZHFZ010000015.1"/>
</dbReference>
<feature type="transmembrane region" description="Helical" evidence="9">
    <location>
        <begin position="470"/>
        <end position="487"/>
    </location>
</feature>
<feature type="transmembrane region" description="Helical" evidence="9">
    <location>
        <begin position="595"/>
        <end position="617"/>
    </location>
</feature>
<organism evidence="11 12">
    <name type="scientific">Paraburkholderia azotifigens</name>
    <dbReference type="NCBI Taxonomy" id="2057004"/>
    <lineage>
        <taxon>Bacteria</taxon>
        <taxon>Pseudomonadati</taxon>
        <taxon>Pseudomonadota</taxon>
        <taxon>Betaproteobacteria</taxon>
        <taxon>Burkholderiales</taxon>
        <taxon>Burkholderiaceae</taxon>
        <taxon>Paraburkholderia</taxon>
    </lineage>
</organism>
<keyword evidence="3" id="KW-1003">Cell membrane</keyword>
<reference evidence="11 12" key="1">
    <citation type="journal article" date="2018" name="Int. J. Syst. Evol. Microbiol.">
        <title>Paraburkholderia azotifigens sp. nov., a nitrogen-fixing bacterium isolated from paddy soil.</title>
        <authorList>
            <person name="Choi G.M."/>
            <person name="Im W.T."/>
        </authorList>
    </citation>
    <scope>NUCLEOTIDE SEQUENCE [LARGE SCALE GENOMIC DNA]</scope>
    <source>
        <strain evidence="11 12">NF 2-5-3</strain>
    </source>
</reference>
<keyword evidence="2" id="KW-0813">Transport</keyword>
<feature type="transmembrane region" description="Helical" evidence="9">
    <location>
        <begin position="560"/>
        <end position="583"/>
    </location>
</feature>
<feature type="transmembrane region" description="Helical" evidence="9">
    <location>
        <begin position="324"/>
        <end position="343"/>
    </location>
</feature>
<evidence type="ECO:0000256" key="5">
    <source>
        <dbReference type="ARBA" id="ARBA00022970"/>
    </source>
</evidence>
<evidence type="ECO:0000256" key="2">
    <source>
        <dbReference type="ARBA" id="ARBA00022448"/>
    </source>
</evidence>
<dbReference type="PANTHER" id="PTHR11795">
    <property type="entry name" value="BRANCHED-CHAIN AMINO ACID TRANSPORT SYSTEM PERMEASE PROTEIN LIVH"/>
    <property type="match status" value="1"/>
</dbReference>
<dbReference type="AlphaFoldDB" id="A0A5C6VK30"/>
<sequence length="636" mass="67574">MLPNLLVQLVNGLADASALFLVAAGLSLIFGVTRIVNFAHGSFYMLGVYVAYTITSRFGATTTGFWLSIVASALIIGTLGALVEFLVLRRIYKAPELFHLLATFALVLIFRDAALAIWGPQDLFGPRAPHLAGAVELLGHQLPTYDIALIVIGPLVLLALWYALTQTRWGTLVRAATQDREMLGALGINQAWLFTGVFFVGAFLAGLGGALQGPRMSANLSLDLETIGNAFVVVVVGGMGSIPGAFIAALLIAEIKALCIGIGHVSLFGIGFSLSRFTLVAEFVVMAVVLVVRPWGLLGRPTSAVRATTTPEAPLKPAGKRVKALAACLLAILVLAPLAANVFPYMPVLLVEILIAVLFAASLHFIMGPGGMHSFGHAAYFGLGAYGAALFLKVLDLPMEAALVLGPILAVLGALVFGWFCVRLSGVYLAMLTLAFAQIVWSVVYQWDDVTGGSNGILGLWPSNWLSSPVAYYYLTLACAVPGVWLLRRMLFSPLGYAMRASRDSTLRAEAIGIDTKRVQWAAFVIASLFCGLAGSLYAFSKGTISPEVISVSRSVDGLVMVLLGGIQTLTGPVAGAALFTWLQDAVARQTDYWQALLGVAILLLVIAFPQGIVGFISERFERSERDDARPEGGAQ</sequence>
<keyword evidence="13" id="KW-1185">Reference proteome</keyword>
<evidence type="ECO:0000313" key="13">
    <source>
        <dbReference type="Proteomes" id="UP001481677"/>
    </source>
</evidence>
<feature type="transmembrane region" description="Helical" evidence="9">
    <location>
        <begin position="257"/>
        <end position="274"/>
    </location>
</feature>
<feature type="transmembrane region" description="Helical" evidence="9">
    <location>
        <begin position="521"/>
        <end position="540"/>
    </location>
</feature>
<feature type="transmembrane region" description="Helical" evidence="9">
    <location>
        <begin position="427"/>
        <end position="447"/>
    </location>
</feature>
<evidence type="ECO:0000256" key="1">
    <source>
        <dbReference type="ARBA" id="ARBA00004651"/>
    </source>
</evidence>
<feature type="transmembrane region" description="Helical" evidence="9">
    <location>
        <begin position="12"/>
        <end position="31"/>
    </location>
</feature>
<feature type="transmembrane region" description="Helical" evidence="9">
    <location>
        <begin position="147"/>
        <end position="164"/>
    </location>
</feature>
<reference evidence="10 13" key="3">
    <citation type="submission" date="2024-01" db="EMBL/GenBank/DDBJ databases">
        <title>The diversity of rhizobia nodulating Mimosa spp. in eleven states of Brazil covering several biomes is determined by host plant, location, and edaphic factors.</title>
        <authorList>
            <person name="Rouws L."/>
            <person name="Barauna A."/>
            <person name="Beukes C."/>
            <person name="De Faria S.M."/>
            <person name="Gross E."/>
            <person name="Dos Reis Junior F.B."/>
            <person name="Simon M."/>
            <person name="Maluk M."/>
            <person name="Odee D.W."/>
            <person name="Kenicer G."/>
            <person name="Young J.P.W."/>
            <person name="Reis V.M."/>
            <person name="Zilli J."/>
            <person name="James E.K."/>
        </authorList>
    </citation>
    <scope>NUCLEOTIDE SEQUENCE [LARGE SCALE GENOMIC DNA]</scope>
    <source>
        <strain evidence="10 13">JPY530</strain>
    </source>
</reference>
<gene>
    <name evidence="11" type="ORF">FRZ40_24555</name>
    <name evidence="10" type="ORF">V4C56_21965</name>
</gene>
<dbReference type="Proteomes" id="UP000321776">
    <property type="component" value="Unassembled WGS sequence"/>
</dbReference>
<keyword evidence="7 9" id="KW-0472">Membrane</keyword>